<dbReference type="EMBL" id="JAKLTR010000010">
    <property type="protein sequence ID" value="MCG2615768.1"/>
    <property type="molecule type" value="Genomic_DNA"/>
</dbReference>
<dbReference type="Proteomes" id="UP001165367">
    <property type="component" value="Unassembled WGS sequence"/>
</dbReference>
<dbReference type="NCBIfam" id="TIGR02464">
    <property type="entry name" value="ribofla_fusion"/>
    <property type="match status" value="1"/>
</dbReference>
<proteinExistence type="predicted"/>
<evidence type="ECO:0000256" key="1">
    <source>
        <dbReference type="ARBA" id="ARBA00000022"/>
    </source>
</evidence>
<protein>
    <submittedName>
        <fullName evidence="4">NADAR family protein</fullName>
    </submittedName>
</protein>
<name>A0ABS9KTX0_9BACT</name>
<gene>
    <name evidence="4" type="ORF">LZZ85_15820</name>
</gene>
<organism evidence="4 5">
    <name type="scientific">Terrimonas ginsenosidimutans</name>
    <dbReference type="NCBI Taxonomy" id="2908004"/>
    <lineage>
        <taxon>Bacteria</taxon>
        <taxon>Pseudomonadati</taxon>
        <taxon>Bacteroidota</taxon>
        <taxon>Chitinophagia</taxon>
        <taxon>Chitinophagales</taxon>
        <taxon>Chitinophagaceae</taxon>
        <taxon>Terrimonas</taxon>
    </lineage>
</organism>
<evidence type="ECO:0000259" key="3">
    <source>
        <dbReference type="Pfam" id="PF08719"/>
    </source>
</evidence>
<accession>A0ABS9KTX0</accession>
<dbReference type="InterPro" id="IPR012816">
    <property type="entry name" value="NADAR"/>
</dbReference>
<evidence type="ECO:0000313" key="5">
    <source>
        <dbReference type="Proteomes" id="UP001165367"/>
    </source>
</evidence>
<dbReference type="Gene3D" id="1.10.357.40">
    <property type="entry name" value="YbiA-like"/>
    <property type="match status" value="1"/>
</dbReference>
<dbReference type="RefSeq" id="WP_237873901.1">
    <property type="nucleotide sequence ID" value="NZ_JAKLTR010000010.1"/>
</dbReference>
<evidence type="ECO:0000256" key="2">
    <source>
        <dbReference type="ARBA" id="ARBA00000751"/>
    </source>
</evidence>
<keyword evidence="5" id="KW-1185">Reference proteome</keyword>
<feature type="domain" description="NADAR" evidence="3">
    <location>
        <begin position="22"/>
        <end position="180"/>
    </location>
</feature>
<dbReference type="CDD" id="cd15457">
    <property type="entry name" value="NADAR"/>
    <property type="match status" value="1"/>
</dbReference>
<dbReference type="InterPro" id="IPR037238">
    <property type="entry name" value="YbiA-like_sf"/>
</dbReference>
<comment type="caution">
    <text evidence="4">The sequence shown here is derived from an EMBL/GenBank/DDBJ whole genome shotgun (WGS) entry which is preliminary data.</text>
</comment>
<dbReference type="Pfam" id="PF08719">
    <property type="entry name" value="NADAR"/>
    <property type="match status" value="1"/>
</dbReference>
<evidence type="ECO:0000313" key="4">
    <source>
        <dbReference type="EMBL" id="MCG2615768.1"/>
    </source>
</evidence>
<dbReference type="SUPFAM" id="SSF143990">
    <property type="entry name" value="YbiA-like"/>
    <property type="match status" value="1"/>
</dbReference>
<comment type="catalytic activity">
    <reaction evidence="1">
        <text>5-amino-6-(5-phospho-D-ribosylamino)uracil + H2O = 5,6-diaminouracil + D-ribose 5-phosphate</text>
        <dbReference type="Rhea" id="RHEA:55020"/>
        <dbReference type="ChEBI" id="CHEBI:15377"/>
        <dbReference type="ChEBI" id="CHEBI:46252"/>
        <dbReference type="ChEBI" id="CHEBI:58453"/>
        <dbReference type="ChEBI" id="CHEBI:78346"/>
    </reaction>
</comment>
<comment type="catalytic activity">
    <reaction evidence="2">
        <text>2,5-diamino-6-hydroxy-4-(5-phosphoribosylamino)-pyrimidine + H2O = 2,5,6-triamino-4-hydroxypyrimidine + D-ribose 5-phosphate</text>
        <dbReference type="Rhea" id="RHEA:23436"/>
        <dbReference type="ChEBI" id="CHEBI:15377"/>
        <dbReference type="ChEBI" id="CHEBI:58614"/>
        <dbReference type="ChEBI" id="CHEBI:78346"/>
        <dbReference type="ChEBI" id="CHEBI:137796"/>
    </reaction>
</comment>
<reference evidence="4" key="1">
    <citation type="submission" date="2022-01" db="EMBL/GenBank/DDBJ databases">
        <authorList>
            <person name="Jo J.-H."/>
            <person name="Im W.-T."/>
        </authorList>
    </citation>
    <scope>NUCLEOTIDE SEQUENCE</scope>
    <source>
        <strain evidence="4">NA20</strain>
    </source>
</reference>
<sequence length="184" mass="20881">MKYHNEWLIKKAESSEQIRFLFFWGHQPSKNGEITKTCFSQWWESSFTVDGITYHTAEHWMMAGKARMFNDEQTLTKIISAGSAPEAKKLGREVSGFDPQKWDEEKYPLVVKGNLAKFSSNPLLENFLVGTGDIVIAEASPVDSIWGIGLAADHPDVLKPSKWKGENLLGYALMEVRDLLMQNK</sequence>